<feature type="compositionally biased region" description="Pro residues" evidence="2">
    <location>
        <begin position="85"/>
        <end position="96"/>
    </location>
</feature>
<dbReference type="InterPro" id="IPR046347">
    <property type="entry name" value="bZIP_sf"/>
</dbReference>
<dbReference type="Gene3D" id="1.20.5.170">
    <property type="match status" value="1"/>
</dbReference>
<dbReference type="PRINTS" id="PR00042">
    <property type="entry name" value="LEUZIPPRFOS"/>
</dbReference>
<evidence type="ECO:0000256" key="1">
    <source>
        <dbReference type="SAM" id="Coils"/>
    </source>
</evidence>
<feature type="coiled-coil region" evidence="1">
    <location>
        <begin position="164"/>
        <end position="201"/>
    </location>
</feature>
<feature type="domain" description="BZIP" evidence="3">
    <location>
        <begin position="139"/>
        <end position="202"/>
    </location>
</feature>
<feature type="compositionally biased region" description="Low complexity" evidence="2">
    <location>
        <begin position="344"/>
        <end position="353"/>
    </location>
</feature>
<dbReference type="PANTHER" id="PTHR23351">
    <property type="entry name" value="FOS TRANSCRIPTION FACTOR-RELATED"/>
    <property type="match status" value="1"/>
</dbReference>
<feature type="compositionally biased region" description="Low complexity" evidence="2">
    <location>
        <begin position="20"/>
        <end position="41"/>
    </location>
</feature>
<keyword evidence="5" id="KW-1185">Reference proteome</keyword>
<comment type="caution">
    <text evidence="4">The sequence shown here is derived from an EMBL/GenBank/DDBJ whole genome shotgun (WGS) entry which is preliminary data.</text>
</comment>
<accession>A0AA88MLC7</accession>
<evidence type="ECO:0000259" key="3">
    <source>
        <dbReference type="PROSITE" id="PS50217"/>
    </source>
</evidence>
<dbReference type="InterPro" id="IPR000837">
    <property type="entry name" value="AP-1"/>
</dbReference>
<dbReference type="PROSITE" id="PS50217">
    <property type="entry name" value="BZIP"/>
    <property type="match status" value="1"/>
</dbReference>
<reference evidence="4" key="1">
    <citation type="submission" date="2023-08" db="EMBL/GenBank/DDBJ databases">
        <title>Pelteobagrus vachellii genome.</title>
        <authorList>
            <person name="Liu H."/>
        </authorList>
    </citation>
    <scope>NUCLEOTIDE SEQUENCE</scope>
    <source>
        <strain evidence="4">PRFRI_2022a</strain>
        <tissue evidence="4">Muscle</tissue>
    </source>
</reference>
<dbReference type="FunFam" id="1.20.5.170:FF:000006">
    <property type="entry name" value="fos-related antigen 2 isoform X1"/>
    <property type="match status" value="1"/>
</dbReference>
<protein>
    <recommendedName>
        <fullName evidence="3">BZIP domain-containing protein</fullName>
    </recommendedName>
</protein>
<feature type="region of interest" description="Disordered" evidence="2">
    <location>
        <begin position="302"/>
        <end position="362"/>
    </location>
</feature>
<feature type="region of interest" description="Disordered" evidence="2">
    <location>
        <begin position="1"/>
        <end position="52"/>
    </location>
</feature>
<dbReference type="GO" id="GO:0000978">
    <property type="term" value="F:RNA polymerase II cis-regulatory region sequence-specific DNA binding"/>
    <property type="evidence" value="ECO:0007669"/>
    <property type="project" value="TreeGrafter"/>
</dbReference>
<dbReference type="Pfam" id="PF00170">
    <property type="entry name" value="bZIP_1"/>
    <property type="match status" value="1"/>
</dbReference>
<dbReference type="CDD" id="cd14721">
    <property type="entry name" value="bZIP_Fos"/>
    <property type="match status" value="1"/>
</dbReference>
<gene>
    <name evidence="4" type="ORF">Q7C36_013531</name>
</gene>
<feature type="region of interest" description="Disordered" evidence="2">
    <location>
        <begin position="78"/>
        <end position="107"/>
    </location>
</feature>
<name>A0AA88MLC7_TACVA</name>
<dbReference type="AlphaFoldDB" id="A0AA88MLC7"/>
<dbReference type="InterPro" id="IPR004827">
    <property type="entry name" value="bZIP"/>
</dbReference>
<dbReference type="GO" id="GO:0000981">
    <property type="term" value="F:DNA-binding transcription factor activity, RNA polymerase II-specific"/>
    <property type="evidence" value="ECO:0007669"/>
    <property type="project" value="TreeGrafter"/>
</dbReference>
<organism evidence="4 5">
    <name type="scientific">Tachysurus vachellii</name>
    <name type="common">Darkbarbel catfish</name>
    <name type="synonym">Pelteobagrus vachellii</name>
    <dbReference type="NCBI Taxonomy" id="175792"/>
    <lineage>
        <taxon>Eukaryota</taxon>
        <taxon>Metazoa</taxon>
        <taxon>Chordata</taxon>
        <taxon>Craniata</taxon>
        <taxon>Vertebrata</taxon>
        <taxon>Euteleostomi</taxon>
        <taxon>Actinopterygii</taxon>
        <taxon>Neopterygii</taxon>
        <taxon>Teleostei</taxon>
        <taxon>Ostariophysi</taxon>
        <taxon>Siluriformes</taxon>
        <taxon>Bagridae</taxon>
        <taxon>Tachysurus</taxon>
    </lineage>
</organism>
<sequence>MYRNYGNFGRGTDQNFPDNSSGPGASSASGTQATGTGTGTTQHPEPKYSIAGSSQFVPTLNAITSNQDLQWLVQPSVFPMAGPSKQPPRHPYPLPPTLASVNPQPSQSHVLRPAIIRPVTASGSSTRRRNDDHLSMEEMERRRIRRERNKLAAAKCRTRRRELTDSLQNETDQLEDKKACLQKEIAELQKQKEKLELVLEAHRPICKVQDSDSDSESNPVLPTLCGIKIEPVDSEIPGPSQKRKIPSKQEKPKPKIIIPPPSSTSSFSMNPESDSLHTPVLISTPSLTPFTSSLIFTYPTASLDTSTPTSSQTLSLSSSYTSQYGTSQPSQIPEPCGVAHRRSSSSGDQSDQSLNSPTILTM</sequence>
<dbReference type="GO" id="GO:0005634">
    <property type="term" value="C:nucleus"/>
    <property type="evidence" value="ECO:0007669"/>
    <property type="project" value="TreeGrafter"/>
</dbReference>
<feature type="region of interest" description="Disordered" evidence="2">
    <location>
        <begin position="231"/>
        <end position="276"/>
    </location>
</feature>
<dbReference type="PANTHER" id="PTHR23351:SF25">
    <property type="entry name" value="FOS-RELATED ANTIGEN 2"/>
    <property type="match status" value="1"/>
</dbReference>
<evidence type="ECO:0000313" key="4">
    <source>
        <dbReference type="EMBL" id="KAK2838717.1"/>
    </source>
</evidence>
<dbReference type="Proteomes" id="UP001187315">
    <property type="component" value="Unassembled WGS sequence"/>
</dbReference>
<evidence type="ECO:0000313" key="5">
    <source>
        <dbReference type="Proteomes" id="UP001187315"/>
    </source>
</evidence>
<dbReference type="SUPFAM" id="SSF57959">
    <property type="entry name" value="Leucine zipper domain"/>
    <property type="match status" value="1"/>
</dbReference>
<dbReference type="SMART" id="SM00338">
    <property type="entry name" value="BRLZ"/>
    <property type="match status" value="1"/>
</dbReference>
<evidence type="ECO:0000256" key="2">
    <source>
        <dbReference type="SAM" id="MobiDB-lite"/>
    </source>
</evidence>
<dbReference type="EMBL" id="JAVHJS010000013">
    <property type="protein sequence ID" value="KAK2838717.1"/>
    <property type="molecule type" value="Genomic_DNA"/>
</dbReference>
<proteinExistence type="predicted"/>
<keyword evidence="1" id="KW-0175">Coiled coil</keyword>
<feature type="compositionally biased region" description="Low complexity" evidence="2">
    <location>
        <begin position="305"/>
        <end position="331"/>
    </location>
</feature>
<dbReference type="PROSITE" id="PS00036">
    <property type="entry name" value="BZIP_BASIC"/>
    <property type="match status" value="1"/>
</dbReference>